<keyword evidence="2" id="KW-1185">Reference proteome</keyword>
<proteinExistence type="predicted"/>
<evidence type="ECO:0000313" key="1">
    <source>
        <dbReference type="EMBL" id="CAH0722529.1"/>
    </source>
</evidence>
<feature type="non-terminal residue" evidence="1">
    <location>
        <position position="520"/>
    </location>
</feature>
<reference evidence="1" key="1">
    <citation type="submission" date="2021-12" db="EMBL/GenBank/DDBJ databases">
        <authorList>
            <person name="Martin H S."/>
        </authorList>
    </citation>
    <scope>NUCLEOTIDE SEQUENCE</scope>
</reference>
<name>A0A8J9Y837_9NEOP</name>
<gene>
    <name evidence="1" type="ORF">BINO364_LOCUS8473</name>
</gene>
<sequence length="520" mass="60849">MRLSLFPQNIRGSRRFYHDLPFIHLYKDVTGETISEYFALELQKKNHKIKNLSREQLLNTLQVLSKFGINAKDACLNPHIFCMNLISMDNYGEILKECNFTVILPKHIIRYHTLVKSRTISQLKKDGLLKDNLNLEELLYNYFHDWPREYIHFLNFPDSNTNILTVRLSILERYLQWKFSISSEEFKKYCKNYLPLKHRPMCDIQEALNIAQNDIKFDTESIRRNGFIISSDPVNTKLILENVDSLGGLDIRTAIKIEPAILKNHYQALLDIKNILEQYNISNEAQRSCFKVYCMRPETVRARLEHLTNLKEYRVLSSNPRVLYLVVHEKKMMTRLSKIQAARKQCFSLNHLVASSKVFNTYINSFGNKVCGRDMAILISSSLQTKEISNKSVLKKMKKHKYWLYTALNVIGENIKLLKKQFSDDVIFNNCHLLLYPGFELEQYIEILLKIRDGGTPTESSRDIDIMYRNLNCHILTDNQILSLVLYEIEKKYHFSGDGVWNKSDGKGTWSHQTKGNVIN</sequence>
<accession>A0A8J9Y837</accession>
<evidence type="ECO:0000313" key="2">
    <source>
        <dbReference type="Proteomes" id="UP000838878"/>
    </source>
</evidence>
<dbReference type="EMBL" id="OV170223">
    <property type="protein sequence ID" value="CAH0722529.1"/>
    <property type="molecule type" value="Genomic_DNA"/>
</dbReference>
<dbReference type="OrthoDB" id="10064535at2759"/>
<organism evidence="1 2">
    <name type="scientific">Brenthis ino</name>
    <name type="common">lesser marbled fritillary</name>
    <dbReference type="NCBI Taxonomy" id="405034"/>
    <lineage>
        <taxon>Eukaryota</taxon>
        <taxon>Metazoa</taxon>
        <taxon>Ecdysozoa</taxon>
        <taxon>Arthropoda</taxon>
        <taxon>Hexapoda</taxon>
        <taxon>Insecta</taxon>
        <taxon>Pterygota</taxon>
        <taxon>Neoptera</taxon>
        <taxon>Endopterygota</taxon>
        <taxon>Lepidoptera</taxon>
        <taxon>Glossata</taxon>
        <taxon>Ditrysia</taxon>
        <taxon>Papilionoidea</taxon>
        <taxon>Nymphalidae</taxon>
        <taxon>Heliconiinae</taxon>
        <taxon>Argynnini</taxon>
        <taxon>Brenthis</taxon>
    </lineage>
</organism>
<evidence type="ECO:0008006" key="3">
    <source>
        <dbReference type="Google" id="ProtNLM"/>
    </source>
</evidence>
<dbReference type="Proteomes" id="UP000838878">
    <property type="component" value="Chromosome 3"/>
</dbReference>
<protein>
    <recommendedName>
        <fullName evidence="3">Transcription termination factor 5, mitochondrial</fullName>
    </recommendedName>
</protein>
<dbReference type="AlphaFoldDB" id="A0A8J9Y837"/>